<dbReference type="GO" id="GO:0008170">
    <property type="term" value="F:N-methyltransferase activity"/>
    <property type="evidence" value="ECO:0007669"/>
    <property type="project" value="UniProtKB-ARBA"/>
</dbReference>
<protein>
    <submittedName>
        <fullName evidence="8">Uncharacterized protein</fullName>
    </submittedName>
</protein>
<keyword evidence="9" id="KW-1185">Reference proteome</keyword>
<feature type="domain" description="MYND-type" evidence="7">
    <location>
        <begin position="139"/>
        <end position="175"/>
    </location>
</feature>
<accession>A0AAE1KNC0</accession>
<dbReference type="Gene3D" id="6.10.140.2220">
    <property type="match status" value="2"/>
</dbReference>
<dbReference type="InterPro" id="IPR001214">
    <property type="entry name" value="SET_dom"/>
</dbReference>
<dbReference type="Pfam" id="PF00856">
    <property type="entry name" value="SET"/>
    <property type="match status" value="1"/>
</dbReference>
<reference evidence="8" key="1">
    <citation type="submission" date="2023-10" db="EMBL/GenBank/DDBJ databases">
        <title>Genome assemblies of two species of porcelain crab, Petrolisthes cinctipes and Petrolisthes manimaculis (Anomura: Porcellanidae).</title>
        <authorList>
            <person name="Angst P."/>
        </authorList>
    </citation>
    <scope>NUCLEOTIDE SEQUENCE</scope>
    <source>
        <strain evidence="8">PB745_01</strain>
        <tissue evidence="8">Gill</tissue>
    </source>
</reference>
<dbReference type="PROSITE" id="PS50280">
    <property type="entry name" value="SET"/>
    <property type="match status" value="1"/>
</dbReference>
<dbReference type="PROSITE" id="PS01360">
    <property type="entry name" value="ZF_MYND_1"/>
    <property type="match status" value="1"/>
</dbReference>
<dbReference type="SUPFAM" id="SSF82199">
    <property type="entry name" value="SET domain"/>
    <property type="match status" value="1"/>
</dbReference>
<evidence type="ECO:0000259" key="7">
    <source>
        <dbReference type="PROSITE" id="PS50865"/>
    </source>
</evidence>
<dbReference type="InterPro" id="IPR002893">
    <property type="entry name" value="Znf_MYND"/>
</dbReference>
<evidence type="ECO:0000313" key="9">
    <source>
        <dbReference type="Proteomes" id="UP001286313"/>
    </source>
</evidence>
<dbReference type="EMBL" id="JAWQEG010001836">
    <property type="protein sequence ID" value="KAK3876340.1"/>
    <property type="molecule type" value="Genomic_DNA"/>
</dbReference>
<evidence type="ECO:0000259" key="6">
    <source>
        <dbReference type="PROSITE" id="PS50280"/>
    </source>
</evidence>
<dbReference type="InterPro" id="IPR046341">
    <property type="entry name" value="SET_dom_sf"/>
</dbReference>
<feature type="compositionally biased region" description="Acidic residues" evidence="5">
    <location>
        <begin position="1"/>
        <end position="17"/>
    </location>
</feature>
<keyword evidence="3" id="KW-0862">Zinc</keyword>
<dbReference type="GO" id="GO:0008270">
    <property type="term" value="F:zinc ion binding"/>
    <property type="evidence" value="ECO:0007669"/>
    <property type="project" value="UniProtKB-KW"/>
</dbReference>
<feature type="domain" description="SET" evidence="6">
    <location>
        <begin position="176"/>
        <end position="412"/>
    </location>
</feature>
<dbReference type="PANTHER" id="PTHR46455">
    <property type="entry name" value="SET AND MYND DOMAIN CONTAINING, ARTHROPOD-SPECIFIC, MEMBER 4, ISOFORM A"/>
    <property type="match status" value="1"/>
</dbReference>
<proteinExistence type="predicted"/>
<dbReference type="GO" id="GO:0008757">
    <property type="term" value="F:S-adenosylmethionine-dependent methyltransferase activity"/>
    <property type="evidence" value="ECO:0007669"/>
    <property type="project" value="UniProtKB-ARBA"/>
</dbReference>
<dbReference type="Gene3D" id="2.170.270.10">
    <property type="entry name" value="SET domain"/>
    <property type="match status" value="1"/>
</dbReference>
<feature type="compositionally biased region" description="Basic and acidic residues" evidence="5">
    <location>
        <begin position="18"/>
        <end position="101"/>
    </location>
</feature>
<organism evidence="8 9">
    <name type="scientific">Petrolisthes cinctipes</name>
    <name type="common">Flat porcelain crab</name>
    <dbReference type="NCBI Taxonomy" id="88211"/>
    <lineage>
        <taxon>Eukaryota</taxon>
        <taxon>Metazoa</taxon>
        <taxon>Ecdysozoa</taxon>
        <taxon>Arthropoda</taxon>
        <taxon>Crustacea</taxon>
        <taxon>Multicrustacea</taxon>
        <taxon>Malacostraca</taxon>
        <taxon>Eumalacostraca</taxon>
        <taxon>Eucarida</taxon>
        <taxon>Decapoda</taxon>
        <taxon>Pleocyemata</taxon>
        <taxon>Anomura</taxon>
        <taxon>Galatheoidea</taxon>
        <taxon>Porcellanidae</taxon>
        <taxon>Petrolisthes</taxon>
    </lineage>
</organism>
<keyword evidence="2 4" id="KW-0863">Zinc-finger</keyword>
<dbReference type="PANTHER" id="PTHR46455:SF5">
    <property type="entry name" value="SET AND MYND DOMAIN CONTAINING, ARTHROPOD-SPECIFIC, MEMBER 4, ISOFORM A"/>
    <property type="match status" value="1"/>
</dbReference>
<feature type="region of interest" description="Disordered" evidence="5">
    <location>
        <begin position="1"/>
        <end position="120"/>
    </location>
</feature>
<dbReference type="SMART" id="SM00317">
    <property type="entry name" value="SET"/>
    <property type="match status" value="1"/>
</dbReference>
<dbReference type="Proteomes" id="UP001286313">
    <property type="component" value="Unassembled WGS sequence"/>
</dbReference>
<sequence length="653" mass="74643">MNGEEMEWDGEEMEWDGEERVREWEGKDMEDREWEGKDMEDREWEGKDMADREWEGKDMEDREGEGKDMEDREWEGKDGEGKDGEEREWEGNKLLDSREQRGVTVSYSHSTKPHTHKLQGQGRRNLQAGWYIMTGSGRCGQCGGCASLRCGGCSLVHYCSKDHQKLHWSTHKEECWPVRIVTQEGKGRYLVASRYLKEGQLVMRESPVVLGPTAESFPMCLGCHAMLPAPAPDQDMPRCPICSWPVCGPECAATDRHLAECSVLASDTKGIAQPSNYQQTPRYDIIMSLRCLLLQQTNPAAWEKVKGMESHIERRREDAEPHHEAAATYFTQKVSANCDEETIRHVHGAIITNAINTYGVQGQTMRGIYPTLYLMNHSCRPNVTLRSTADSTLFVRTSVAVKKGEPILFSYLPPSDPLWRRQQDLQNIYYFKCECERCRDHTELGTYFSSPRCHKCYDGFLEPHDGPTVPWSCPECGEVKEAEDVAREAENYVAGLKGRCTTLLQATEVLNEIVNAFNVNHFVWMSAAQTVLREMTEMTQEAMSLRQDLWRRLINLFQRLEPGDTRRKGVSLYNGAVVERQAATFLLAKDGINKPSLAFEEGLTRAVRMLDSAIQILELEPQESTEIRWLYNARREKQEIYDMIGAGPQEPKL</sequence>
<dbReference type="Pfam" id="PF01753">
    <property type="entry name" value="zf-MYND"/>
    <property type="match status" value="1"/>
</dbReference>
<dbReference type="GO" id="GO:0008276">
    <property type="term" value="F:protein methyltransferase activity"/>
    <property type="evidence" value="ECO:0007669"/>
    <property type="project" value="UniProtKB-ARBA"/>
</dbReference>
<evidence type="ECO:0000256" key="4">
    <source>
        <dbReference type="PROSITE-ProRule" id="PRU00134"/>
    </source>
</evidence>
<dbReference type="CDD" id="cd20071">
    <property type="entry name" value="SET_SMYD"/>
    <property type="match status" value="1"/>
</dbReference>
<evidence type="ECO:0000313" key="8">
    <source>
        <dbReference type="EMBL" id="KAK3876340.1"/>
    </source>
</evidence>
<keyword evidence="1" id="KW-0479">Metal-binding</keyword>
<evidence type="ECO:0000256" key="3">
    <source>
        <dbReference type="ARBA" id="ARBA00022833"/>
    </source>
</evidence>
<gene>
    <name evidence="8" type="ORF">Pcinc_018879</name>
</gene>
<evidence type="ECO:0000256" key="2">
    <source>
        <dbReference type="ARBA" id="ARBA00022771"/>
    </source>
</evidence>
<dbReference type="PROSITE" id="PS50865">
    <property type="entry name" value="ZF_MYND_2"/>
    <property type="match status" value="1"/>
</dbReference>
<comment type="caution">
    <text evidence="8">The sequence shown here is derived from an EMBL/GenBank/DDBJ whole genome shotgun (WGS) entry which is preliminary data.</text>
</comment>
<name>A0AAE1KNC0_PETCI</name>
<dbReference type="InterPro" id="IPR053010">
    <property type="entry name" value="SET_SmydA-8"/>
</dbReference>
<evidence type="ECO:0000256" key="5">
    <source>
        <dbReference type="SAM" id="MobiDB-lite"/>
    </source>
</evidence>
<evidence type="ECO:0000256" key="1">
    <source>
        <dbReference type="ARBA" id="ARBA00022723"/>
    </source>
</evidence>
<dbReference type="Gene3D" id="1.10.220.160">
    <property type="match status" value="1"/>
</dbReference>
<dbReference type="AlphaFoldDB" id="A0AAE1KNC0"/>